<dbReference type="AlphaFoldDB" id="A0A2A2SBU3"/>
<dbReference type="CDD" id="cd05233">
    <property type="entry name" value="SDR_c"/>
    <property type="match status" value="1"/>
</dbReference>
<evidence type="ECO:0000256" key="2">
    <source>
        <dbReference type="ARBA" id="ARBA00023002"/>
    </source>
</evidence>
<evidence type="ECO:0000313" key="6">
    <source>
        <dbReference type="Proteomes" id="UP000218151"/>
    </source>
</evidence>
<dbReference type="PANTHER" id="PTHR24321:SF8">
    <property type="entry name" value="ESTRADIOL 17-BETA-DEHYDROGENASE 8-RELATED"/>
    <property type="match status" value="1"/>
</dbReference>
<dbReference type="PROSITE" id="PS00061">
    <property type="entry name" value="ADH_SHORT"/>
    <property type="match status" value="1"/>
</dbReference>
<proteinExistence type="inferred from homology"/>
<comment type="caution">
    <text evidence="5">The sequence shown here is derived from an EMBL/GenBank/DDBJ whole genome shotgun (WGS) entry which is preliminary data.</text>
</comment>
<protein>
    <recommendedName>
        <fullName evidence="4">Ketoreductase domain-containing protein</fullName>
    </recommendedName>
</protein>
<dbReference type="RefSeq" id="WP_095999519.1">
    <property type="nucleotide sequence ID" value="NZ_NSLI01000005.1"/>
</dbReference>
<dbReference type="Pfam" id="PF13561">
    <property type="entry name" value="adh_short_C2"/>
    <property type="match status" value="1"/>
</dbReference>
<dbReference type="PRINTS" id="PR00081">
    <property type="entry name" value="GDHRDH"/>
</dbReference>
<dbReference type="InterPro" id="IPR020904">
    <property type="entry name" value="Sc_DH/Rdtase_CS"/>
</dbReference>
<keyword evidence="2" id="KW-0560">Oxidoreductase</keyword>
<accession>A0A2A2SBU3</accession>
<dbReference type="FunFam" id="3.40.50.720:FF:000084">
    <property type="entry name" value="Short-chain dehydrogenase reductase"/>
    <property type="match status" value="1"/>
</dbReference>
<name>A0A2A2SBU3_9SPHN</name>
<comment type="similarity">
    <text evidence="1">Belongs to the short-chain dehydrogenases/reductases (SDR) family.</text>
</comment>
<dbReference type="InterPro" id="IPR057326">
    <property type="entry name" value="KR_dom"/>
</dbReference>
<dbReference type="PANTHER" id="PTHR24321">
    <property type="entry name" value="DEHYDROGENASES, SHORT CHAIN"/>
    <property type="match status" value="1"/>
</dbReference>
<organism evidence="5 6">
    <name type="scientific">Sphingomonas lenta</name>
    <dbReference type="NCBI Taxonomy" id="1141887"/>
    <lineage>
        <taxon>Bacteria</taxon>
        <taxon>Pseudomonadati</taxon>
        <taxon>Pseudomonadota</taxon>
        <taxon>Alphaproteobacteria</taxon>
        <taxon>Sphingomonadales</taxon>
        <taxon>Sphingomonadaceae</taxon>
        <taxon>Sphingomonas</taxon>
    </lineage>
</organism>
<evidence type="ECO:0000256" key="1">
    <source>
        <dbReference type="ARBA" id="ARBA00006484"/>
    </source>
</evidence>
<dbReference type="Gene3D" id="3.40.50.720">
    <property type="entry name" value="NAD(P)-binding Rossmann-like Domain"/>
    <property type="match status" value="1"/>
</dbReference>
<dbReference type="OrthoDB" id="9792355at2"/>
<dbReference type="GO" id="GO:0016491">
    <property type="term" value="F:oxidoreductase activity"/>
    <property type="evidence" value="ECO:0007669"/>
    <property type="project" value="UniProtKB-KW"/>
</dbReference>
<dbReference type="PRINTS" id="PR00080">
    <property type="entry name" value="SDRFAMILY"/>
</dbReference>
<evidence type="ECO:0000256" key="3">
    <source>
        <dbReference type="ARBA" id="ARBA00023027"/>
    </source>
</evidence>
<dbReference type="SUPFAM" id="SSF51735">
    <property type="entry name" value="NAD(P)-binding Rossmann-fold domains"/>
    <property type="match status" value="1"/>
</dbReference>
<evidence type="ECO:0000313" key="5">
    <source>
        <dbReference type="EMBL" id="PAX06774.1"/>
    </source>
</evidence>
<evidence type="ECO:0000259" key="4">
    <source>
        <dbReference type="SMART" id="SM00822"/>
    </source>
</evidence>
<dbReference type="InterPro" id="IPR036291">
    <property type="entry name" value="NAD(P)-bd_dom_sf"/>
</dbReference>
<dbReference type="InterPro" id="IPR002347">
    <property type="entry name" value="SDR_fam"/>
</dbReference>
<dbReference type="Proteomes" id="UP000218151">
    <property type="component" value="Unassembled WGS sequence"/>
</dbReference>
<sequence>MLHGKVVLVTGAASGIGAAAARLFASYGARLALLDRDEEVAALAAELPDAVALPYDVADRDAVFAAVEQAAARFGRLDGAFNNAGIEGLGGGMAPTEGYPADEFERVLAVNVRGVFNCLAAELPRLPPGGAVVNTASVLGWLGGPGQAAYAASKHAVVGLTRSAALEQAARGVRVNAILPGAVATPMLLERGFRANPDFAEAAPGAHPMGRIARPEEVAEGAAWLLSDKASFVTGHTLAIDGGLSAR</sequence>
<gene>
    <name evidence="5" type="ORF">CKY28_16780</name>
</gene>
<dbReference type="EMBL" id="NSLI01000005">
    <property type="protein sequence ID" value="PAX06774.1"/>
    <property type="molecule type" value="Genomic_DNA"/>
</dbReference>
<feature type="domain" description="Ketoreductase" evidence="4">
    <location>
        <begin position="5"/>
        <end position="181"/>
    </location>
</feature>
<dbReference type="SMART" id="SM00822">
    <property type="entry name" value="PKS_KR"/>
    <property type="match status" value="1"/>
</dbReference>
<keyword evidence="6" id="KW-1185">Reference proteome</keyword>
<keyword evidence="3" id="KW-0520">NAD</keyword>
<reference evidence="6" key="1">
    <citation type="submission" date="2017-09" db="EMBL/GenBank/DDBJ databases">
        <authorList>
            <person name="Feng G."/>
            <person name="Zhu H."/>
        </authorList>
    </citation>
    <scope>NUCLEOTIDE SEQUENCE [LARGE SCALE GENOMIC DNA]</scope>
    <source>
        <strain evidence="6">1PNM-20</strain>
    </source>
</reference>